<evidence type="ECO:0000313" key="2">
    <source>
        <dbReference type="EMBL" id="CAG7886919.1"/>
    </source>
</evidence>
<protein>
    <submittedName>
        <fullName evidence="2">Uncharacterized protein</fullName>
    </submittedName>
</protein>
<name>A0A3P5ZE58_BRACM</name>
<accession>A0A3P5ZE58</accession>
<evidence type="ECO:0000313" key="3">
    <source>
        <dbReference type="EMBL" id="VDC74445.1"/>
    </source>
</evidence>
<organism evidence="3">
    <name type="scientific">Brassica campestris</name>
    <name type="common">Field mustard</name>
    <dbReference type="NCBI Taxonomy" id="3711"/>
    <lineage>
        <taxon>Eukaryota</taxon>
        <taxon>Viridiplantae</taxon>
        <taxon>Streptophyta</taxon>
        <taxon>Embryophyta</taxon>
        <taxon>Tracheophyta</taxon>
        <taxon>Spermatophyta</taxon>
        <taxon>Magnoliopsida</taxon>
        <taxon>eudicotyledons</taxon>
        <taxon>Gunneridae</taxon>
        <taxon>Pentapetalae</taxon>
        <taxon>rosids</taxon>
        <taxon>malvids</taxon>
        <taxon>Brassicales</taxon>
        <taxon>Brassicaceae</taxon>
        <taxon>Brassiceae</taxon>
        <taxon>Brassica</taxon>
    </lineage>
</organism>
<dbReference type="EMBL" id="LR031571">
    <property type="protein sequence ID" value="VDC74445.1"/>
    <property type="molecule type" value="Genomic_DNA"/>
</dbReference>
<evidence type="ECO:0000256" key="1">
    <source>
        <dbReference type="SAM" id="MobiDB-lite"/>
    </source>
</evidence>
<feature type="region of interest" description="Disordered" evidence="1">
    <location>
        <begin position="1"/>
        <end position="55"/>
    </location>
</feature>
<gene>
    <name evidence="3" type="ORF">BRAA01T00947Z</name>
    <name evidence="2" type="ORF">BRAPAZ1V2_A01P09950.2</name>
</gene>
<proteinExistence type="predicted"/>
<dbReference type="Proteomes" id="UP000694005">
    <property type="component" value="Chromosome A01"/>
</dbReference>
<dbReference type="AlphaFoldDB" id="A0A3P5ZE58"/>
<dbReference type="EMBL" id="LS974617">
    <property type="protein sequence ID" value="CAG7886919.1"/>
    <property type="molecule type" value="Genomic_DNA"/>
</dbReference>
<sequence>MELRDQKPAALGTGHLHPPESKPATVAVGASTFQKLSRRRRAEKTSTARNLYRRC</sequence>
<reference evidence="3" key="1">
    <citation type="submission" date="2018-11" db="EMBL/GenBank/DDBJ databases">
        <authorList>
            <consortium name="Genoscope - CEA"/>
            <person name="William W."/>
        </authorList>
    </citation>
    <scope>NUCLEOTIDE SEQUENCE</scope>
</reference>
<dbReference type="Gramene" id="A01p09950.2_BraZ1">
    <property type="protein sequence ID" value="A01p09950.2_BraZ1.CDS.1"/>
    <property type="gene ID" value="A01g09950.2_BraZ1"/>
</dbReference>